<evidence type="ECO:0000256" key="6">
    <source>
        <dbReference type="ARBA" id="ARBA00022840"/>
    </source>
</evidence>
<evidence type="ECO:0000256" key="2">
    <source>
        <dbReference type="ARBA" id="ARBA00012052"/>
    </source>
</evidence>
<dbReference type="AlphaFoldDB" id="A0A3B1D361"/>
<evidence type="ECO:0000256" key="3">
    <source>
        <dbReference type="ARBA" id="ARBA00022679"/>
    </source>
</evidence>
<evidence type="ECO:0000259" key="8">
    <source>
        <dbReference type="Pfam" id="PF00288"/>
    </source>
</evidence>
<keyword evidence="3 10" id="KW-0808">Transferase</keyword>
<proteinExistence type="inferred from homology"/>
<evidence type="ECO:0000313" key="10">
    <source>
        <dbReference type="EMBL" id="VAX35172.1"/>
    </source>
</evidence>
<dbReference type="GO" id="GO:0016114">
    <property type="term" value="P:terpenoid biosynthetic process"/>
    <property type="evidence" value="ECO:0007669"/>
    <property type="project" value="InterPro"/>
</dbReference>
<organism evidence="10">
    <name type="scientific">hydrothermal vent metagenome</name>
    <dbReference type="NCBI Taxonomy" id="652676"/>
    <lineage>
        <taxon>unclassified sequences</taxon>
        <taxon>metagenomes</taxon>
        <taxon>ecological metagenomes</taxon>
    </lineage>
</organism>
<dbReference type="PANTHER" id="PTHR43527">
    <property type="entry name" value="4-DIPHOSPHOCYTIDYL-2-C-METHYL-D-ERYTHRITOL KINASE, CHLOROPLASTIC"/>
    <property type="match status" value="1"/>
</dbReference>
<evidence type="ECO:0000256" key="4">
    <source>
        <dbReference type="ARBA" id="ARBA00022741"/>
    </source>
</evidence>
<feature type="domain" description="GHMP kinase C-terminal" evidence="9">
    <location>
        <begin position="201"/>
        <end position="272"/>
    </location>
</feature>
<dbReference type="EMBL" id="UOGJ01000035">
    <property type="protein sequence ID" value="VAX35172.1"/>
    <property type="molecule type" value="Genomic_DNA"/>
</dbReference>
<feature type="domain" description="GHMP kinase N-terminal" evidence="8">
    <location>
        <begin position="67"/>
        <end position="143"/>
    </location>
</feature>
<dbReference type="SUPFAM" id="SSF55060">
    <property type="entry name" value="GHMP Kinase, C-terminal domain"/>
    <property type="match status" value="1"/>
</dbReference>
<keyword evidence="5 10" id="KW-0418">Kinase</keyword>
<dbReference type="GO" id="GO:0050515">
    <property type="term" value="F:4-(cytidine 5'-diphospho)-2-C-methyl-D-erythritol kinase activity"/>
    <property type="evidence" value="ECO:0007669"/>
    <property type="project" value="UniProtKB-EC"/>
</dbReference>
<dbReference type="InterPro" id="IPR020568">
    <property type="entry name" value="Ribosomal_Su5_D2-typ_SF"/>
</dbReference>
<dbReference type="SUPFAM" id="SSF54211">
    <property type="entry name" value="Ribosomal protein S5 domain 2-like"/>
    <property type="match status" value="1"/>
</dbReference>
<dbReference type="InterPro" id="IPR006204">
    <property type="entry name" value="GHMP_kinase_N_dom"/>
</dbReference>
<reference evidence="10" key="1">
    <citation type="submission" date="2018-06" db="EMBL/GenBank/DDBJ databases">
        <authorList>
            <person name="Zhirakovskaya E."/>
        </authorList>
    </citation>
    <scope>NUCLEOTIDE SEQUENCE</scope>
</reference>
<evidence type="ECO:0000256" key="1">
    <source>
        <dbReference type="ARBA" id="ARBA00009684"/>
    </source>
</evidence>
<dbReference type="InterPro" id="IPR004424">
    <property type="entry name" value="IspE"/>
</dbReference>
<dbReference type="PIRSF" id="PIRSF010376">
    <property type="entry name" value="IspE"/>
    <property type="match status" value="1"/>
</dbReference>
<dbReference type="InterPro" id="IPR014721">
    <property type="entry name" value="Ribsml_uS5_D2-typ_fold_subgr"/>
</dbReference>
<dbReference type="NCBIfam" id="TIGR00154">
    <property type="entry name" value="ispE"/>
    <property type="match status" value="1"/>
</dbReference>
<dbReference type="GO" id="GO:0005524">
    <property type="term" value="F:ATP binding"/>
    <property type="evidence" value="ECO:0007669"/>
    <property type="project" value="UniProtKB-KW"/>
</dbReference>
<dbReference type="Pfam" id="PF08544">
    <property type="entry name" value="GHMP_kinases_C"/>
    <property type="match status" value="1"/>
</dbReference>
<name>A0A3B1D361_9ZZZZ</name>
<dbReference type="Gene3D" id="3.30.70.890">
    <property type="entry name" value="GHMP kinase, C-terminal domain"/>
    <property type="match status" value="1"/>
</dbReference>
<dbReference type="Gene3D" id="3.30.230.10">
    <property type="match status" value="1"/>
</dbReference>
<accession>A0A3B1D361</accession>
<protein>
    <recommendedName>
        <fullName evidence="2">4-(cytidine 5'-diphospho)-2-C-methyl-D-erythritol kinase</fullName>
        <ecNumber evidence="2">2.7.1.148</ecNumber>
    </recommendedName>
    <alternativeName>
        <fullName evidence="7">4-(cytidine-5'-diphospho)-2-C-methyl-D-erythritol kinase</fullName>
    </alternativeName>
</protein>
<evidence type="ECO:0000256" key="7">
    <source>
        <dbReference type="ARBA" id="ARBA00032554"/>
    </source>
</evidence>
<comment type="similarity">
    <text evidence="1">Belongs to the GHMP kinase family. IspE subfamily.</text>
</comment>
<dbReference type="InterPro" id="IPR013750">
    <property type="entry name" value="GHMP_kinase_C_dom"/>
</dbReference>
<dbReference type="HAMAP" id="MF_00061">
    <property type="entry name" value="IspE"/>
    <property type="match status" value="1"/>
</dbReference>
<dbReference type="InterPro" id="IPR036554">
    <property type="entry name" value="GHMP_kinase_C_sf"/>
</dbReference>
<keyword evidence="4" id="KW-0547">Nucleotide-binding</keyword>
<dbReference type="PANTHER" id="PTHR43527:SF2">
    <property type="entry name" value="4-DIPHOSPHOCYTIDYL-2-C-METHYL-D-ERYTHRITOL KINASE, CHLOROPLASTIC"/>
    <property type="match status" value="1"/>
</dbReference>
<evidence type="ECO:0000256" key="5">
    <source>
        <dbReference type="ARBA" id="ARBA00022777"/>
    </source>
</evidence>
<keyword evidence="6" id="KW-0067">ATP-binding</keyword>
<sequence>MNSITLQSPAKLNLYLKVLNKRVDGFHNIETLFERINLFDDICFKSNASGKIKITCNHPHVPIGPKNLVYKVAQLFQQECGVTQGVDVCINKRIPVAAGLAGGSSNAATALKGLNKVWKLNLSQKQLLAYAARLGSDISFFLHDASWAVGQGRGEQIEKVDIKTSLWHVIVVPKIKMYSWKVYGGLNLKLTKKNEGVNILFRYLRKGNFLEVGRRLTNDLESEIIRISPNLLKLKQKLSDFNICGTLISGSGPSVFGITQTQKQAEEIKIVLDKRFSQVYVVKTL</sequence>
<dbReference type="EC" id="2.7.1.148" evidence="2"/>
<dbReference type="Pfam" id="PF00288">
    <property type="entry name" value="GHMP_kinases_N"/>
    <property type="match status" value="1"/>
</dbReference>
<gene>
    <name evidence="10" type="ORF">MNBD_UNCLBAC01-938</name>
</gene>
<evidence type="ECO:0000259" key="9">
    <source>
        <dbReference type="Pfam" id="PF08544"/>
    </source>
</evidence>